<evidence type="ECO:0000313" key="2">
    <source>
        <dbReference type="EMBL" id="KAK3941734.1"/>
    </source>
</evidence>
<evidence type="ECO:0000259" key="1">
    <source>
        <dbReference type="Pfam" id="PF00005"/>
    </source>
</evidence>
<keyword evidence="2" id="KW-0378">Hydrolase</keyword>
<dbReference type="InterPro" id="IPR003439">
    <property type="entry name" value="ABC_transporter-like_ATP-bd"/>
</dbReference>
<dbReference type="Proteomes" id="UP001303473">
    <property type="component" value="Unassembled WGS sequence"/>
</dbReference>
<comment type="caution">
    <text evidence="2">The sequence shown here is derived from an EMBL/GenBank/DDBJ whole genome shotgun (WGS) entry which is preliminary data.</text>
</comment>
<accession>A0AAN6S5Z7</accession>
<gene>
    <name evidence="2" type="ORF">QBC46DRAFT_352978</name>
</gene>
<reference evidence="3" key="1">
    <citation type="journal article" date="2023" name="Mol. Phylogenet. Evol.">
        <title>Genome-scale phylogeny and comparative genomics of the fungal order Sordariales.</title>
        <authorList>
            <person name="Hensen N."/>
            <person name="Bonometti L."/>
            <person name="Westerberg I."/>
            <person name="Brannstrom I.O."/>
            <person name="Guillou S."/>
            <person name="Cros-Aarteil S."/>
            <person name="Calhoun S."/>
            <person name="Haridas S."/>
            <person name="Kuo A."/>
            <person name="Mondo S."/>
            <person name="Pangilinan J."/>
            <person name="Riley R."/>
            <person name="LaButti K."/>
            <person name="Andreopoulos B."/>
            <person name="Lipzen A."/>
            <person name="Chen C."/>
            <person name="Yan M."/>
            <person name="Daum C."/>
            <person name="Ng V."/>
            <person name="Clum A."/>
            <person name="Steindorff A."/>
            <person name="Ohm R.A."/>
            <person name="Martin F."/>
            <person name="Silar P."/>
            <person name="Natvig D.O."/>
            <person name="Lalanne C."/>
            <person name="Gautier V."/>
            <person name="Ament-Velasquez S.L."/>
            <person name="Kruys A."/>
            <person name="Hutchinson M.I."/>
            <person name="Powell A.J."/>
            <person name="Barry K."/>
            <person name="Miller A.N."/>
            <person name="Grigoriev I.V."/>
            <person name="Debuchy R."/>
            <person name="Gladieux P."/>
            <person name="Hiltunen Thoren M."/>
            <person name="Johannesson H."/>
        </authorList>
    </citation>
    <scope>NUCLEOTIDE SEQUENCE [LARGE SCALE GENOMIC DNA]</scope>
    <source>
        <strain evidence="3">CBS 340.73</strain>
    </source>
</reference>
<evidence type="ECO:0000313" key="3">
    <source>
        <dbReference type="Proteomes" id="UP001303473"/>
    </source>
</evidence>
<dbReference type="Pfam" id="PF00005">
    <property type="entry name" value="ABC_tran"/>
    <property type="match status" value="1"/>
</dbReference>
<dbReference type="InterPro" id="IPR039421">
    <property type="entry name" value="Type_1_exporter"/>
</dbReference>
<dbReference type="SUPFAM" id="SSF52540">
    <property type="entry name" value="P-loop containing nucleoside triphosphate hydrolases"/>
    <property type="match status" value="1"/>
</dbReference>
<dbReference type="GO" id="GO:0015421">
    <property type="term" value="F:ABC-type oligopeptide transporter activity"/>
    <property type="evidence" value="ECO:0007669"/>
    <property type="project" value="TreeGrafter"/>
</dbReference>
<sequence>MGRPGLNVSDEEVAYVCGQANLTDCAQEAVCSGGCMLSGWQKQRIAIARALLRDPKILVLDEATSALDAGSEAIVQAALDKAMKGRMTIAVAHHLASVAHADVILVLDHGRVVETGTHHELVAKGGKYAEMARQVQMLQIFHKVKCLGPRFHSEGSYKQRELLTTISMKNRGIC</sequence>
<feature type="domain" description="ABC transporter" evidence="1">
    <location>
        <begin position="9"/>
        <end position="65"/>
    </location>
</feature>
<proteinExistence type="predicted"/>
<dbReference type="PANTHER" id="PTHR43394">
    <property type="entry name" value="ATP-DEPENDENT PERMEASE MDL1, MITOCHONDRIAL"/>
    <property type="match status" value="1"/>
</dbReference>
<dbReference type="EMBL" id="MU853780">
    <property type="protein sequence ID" value="KAK3941734.1"/>
    <property type="molecule type" value="Genomic_DNA"/>
</dbReference>
<dbReference type="GO" id="GO:0016887">
    <property type="term" value="F:ATP hydrolysis activity"/>
    <property type="evidence" value="ECO:0007669"/>
    <property type="project" value="InterPro"/>
</dbReference>
<dbReference type="Gene3D" id="3.40.50.300">
    <property type="entry name" value="P-loop containing nucleotide triphosphate hydrolases"/>
    <property type="match status" value="1"/>
</dbReference>
<dbReference type="PANTHER" id="PTHR43394:SF1">
    <property type="entry name" value="ATP-BINDING CASSETTE SUB-FAMILY B MEMBER 10, MITOCHONDRIAL"/>
    <property type="match status" value="1"/>
</dbReference>
<protein>
    <submittedName>
        <fullName evidence="2">P-loop containing nucleoside triphosphate hydrolase protein</fullName>
    </submittedName>
</protein>
<name>A0AAN6S5Z7_9PEZI</name>
<dbReference type="InterPro" id="IPR027417">
    <property type="entry name" value="P-loop_NTPase"/>
</dbReference>
<dbReference type="GO" id="GO:0005524">
    <property type="term" value="F:ATP binding"/>
    <property type="evidence" value="ECO:0007669"/>
    <property type="project" value="InterPro"/>
</dbReference>
<keyword evidence="3" id="KW-1185">Reference proteome</keyword>
<dbReference type="AlphaFoldDB" id="A0AAN6S5Z7"/>
<organism evidence="2 3">
    <name type="scientific">Diplogelasinospora grovesii</name>
    <dbReference type="NCBI Taxonomy" id="303347"/>
    <lineage>
        <taxon>Eukaryota</taxon>
        <taxon>Fungi</taxon>
        <taxon>Dikarya</taxon>
        <taxon>Ascomycota</taxon>
        <taxon>Pezizomycotina</taxon>
        <taxon>Sordariomycetes</taxon>
        <taxon>Sordariomycetidae</taxon>
        <taxon>Sordariales</taxon>
        <taxon>Diplogelasinosporaceae</taxon>
        <taxon>Diplogelasinospora</taxon>
    </lineage>
</organism>